<proteinExistence type="predicted"/>
<gene>
    <name evidence="1" type="ORF">QYE76_061876</name>
</gene>
<protein>
    <submittedName>
        <fullName evidence="1">Uncharacterized protein</fullName>
    </submittedName>
</protein>
<name>A0AAD8W542_LOLMU</name>
<dbReference type="AlphaFoldDB" id="A0AAD8W542"/>
<evidence type="ECO:0000313" key="1">
    <source>
        <dbReference type="EMBL" id="KAK1644071.1"/>
    </source>
</evidence>
<dbReference type="EMBL" id="JAUUTY010000004">
    <property type="protein sequence ID" value="KAK1644071.1"/>
    <property type="molecule type" value="Genomic_DNA"/>
</dbReference>
<reference evidence="1" key="1">
    <citation type="submission" date="2023-07" db="EMBL/GenBank/DDBJ databases">
        <title>A chromosome-level genome assembly of Lolium multiflorum.</title>
        <authorList>
            <person name="Chen Y."/>
            <person name="Copetti D."/>
            <person name="Kolliker R."/>
            <person name="Studer B."/>
        </authorList>
    </citation>
    <scope>NUCLEOTIDE SEQUENCE</scope>
    <source>
        <strain evidence="1">02402/16</strain>
        <tissue evidence="1">Leaf</tissue>
    </source>
</reference>
<keyword evidence="2" id="KW-1185">Reference proteome</keyword>
<organism evidence="1 2">
    <name type="scientific">Lolium multiflorum</name>
    <name type="common">Italian ryegrass</name>
    <name type="synonym">Lolium perenne subsp. multiflorum</name>
    <dbReference type="NCBI Taxonomy" id="4521"/>
    <lineage>
        <taxon>Eukaryota</taxon>
        <taxon>Viridiplantae</taxon>
        <taxon>Streptophyta</taxon>
        <taxon>Embryophyta</taxon>
        <taxon>Tracheophyta</taxon>
        <taxon>Spermatophyta</taxon>
        <taxon>Magnoliopsida</taxon>
        <taxon>Liliopsida</taxon>
        <taxon>Poales</taxon>
        <taxon>Poaceae</taxon>
        <taxon>BOP clade</taxon>
        <taxon>Pooideae</taxon>
        <taxon>Poodae</taxon>
        <taxon>Poeae</taxon>
        <taxon>Poeae Chloroplast Group 2 (Poeae type)</taxon>
        <taxon>Loliodinae</taxon>
        <taxon>Loliinae</taxon>
        <taxon>Lolium</taxon>
    </lineage>
</organism>
<accession>A0AAD8W542</accession>
<dbReference type="Proteomes" id="UP001231189">
    <property type="component" value="Unassembled WGS sequence"/>
</dbReference>
<evidence type="ECO:0000313" key="2">
    <source>
        <dbReference type="Proteomes" id="UP001231189"/>
    </source>
</evidence>
<sequence>MFMLASGGPRRAAQDRGFVVTGDDHILEAAWLVGLAGKAVGGGQAAFTAVCSQTFHFSCISASVAHDNLVCALCNTQRRDPSFVRPTPVAPLPPAHILQPRTHPVEPVIVFDDEEQVEAHGASL</sequence>
<comment type="caution">
    <text evidence="1">The sequence shown here is derived from an EMBL/GenBank/DDBJ whole genome shotgun (WGS) entry which is preliminary data.</text>
</comment>